<dbReference type="SUPFAM" id="SSF47757">
    <property type="entry name" value="Chemotaxis receptor methyltransferase CheR, N-terminal domain"/>
    <property type="match status" value="1"/>
</dbReference>
<comment type="function">
    <text evidence="5">Methylation of the membrane-bound methyl-accepting chemotaxis proteins (MCP) to form gamma-glutamyl methyl ester residues in MCP.</text>
</comment>
<feature type="domain" description="CheR-type methyltransferase" evidence="6">
    <location>
        <begin position="16"/>
        <end position="283"/>
    </location>
</feature>
<evidence type="ECO:0000259" key="6">
    <source>
        <dbReference type="PROSITE" id="PS50123"/>
    </source>
</evidence>
<dbReference type="EMBL" id="JAVRHL010000003">
    <property type="protein sequence ID" value="MDT0683859.1"/>
    <property type="molecule type" value="Genomic_DNA"/>
</dbReference>
<comment type="caution">
    <text evidence="7">The sequence shown here is derived from an EMBL/GenBank/DDBJ whole genome shotgun (WGS) entry which is preliminary data.</text>
</comment>
<organism evidence="7 8">
    <name type="scientific">Tropicimonas omnivorans</name>
    <dbReference type="NCBI Taxonomy" id="3075590"/>
    <lineage>
        <taxon>Bacteria</taxon>
        <taxon>Pseudomonadati</taxon>
        <taxon>Pseudomonadota</taxon>
        <taxon>Alphaproteobacteria</taxon>
        <taxon>Rhodobacterales</taxon>
        <taxon>Roseobacteraceae</taxon>
        <taxon>Tropicimonas</taxon>
    </lineage>
</organism>
<name>A0ABU3DJG7_9RHOB</name>
<dbReference type="PANTHER" id="PTHR24422">
    <property type="entry name" value="CHEMOTAXIS PROTEIN METHYLTRANSFERASE"/>
    <property type="match status" value="1"/>
</dbReference>
<keyword evidence="2 5" id="KW-0489">Methyltransferase</keyword>
<dbReference type="InterPro" id="IPR022641">
    <property type="entry name" value="CheR_N"/>
</dbReference>
<keyword evidence="8" id="KW-1185">Reference proteome</keyword>
<dbReference type="EC" id="2.1.1.80" evidence="5"/>
<accession>A0ABU3DJG7</accession>
<dbReference type="PIRSF" id="PIRSF000410">
    <property type="entry name" value="CheR"/>
    <property type="match status" value="1"/>
</dbReference>
<comment type="catalytic activity">
    <reaction evidence="1 5">
        <text>L-glutamyl-[protein] + S-adenosyl-L-methionine = [protein]-L-glutamate 5-O-methyl ester + S-adenosyl-L-homocysteine</text>
        <dbReference type="Rhea" id="RHEA:24452"/>
        <dbReference type="Rhea" id="RHEA-COMP:10208"/>
        <dbReference type="Rhea" id="RHEA-COMP:10311"/>
        <dbReference type="ChEBI" id="CHEBI:29973"/>
        <dbReference type="ChEBI" id="CHEBI:57856"/>
        <dbReference type="ChEBI" id="CHEBI:59789"/>
        <dbReference type="ChEBI" id="CHEBI:82795"/>
        <dbReference type="EC" id="2.1.1.80"/>
    </reaction>
</comment>
<dbReference type="Pfam" id="PF01739">
    <property type="entry name" value="CheR"/>
    <property type="match status" value="1"/>
</dbReference>
<evidence type="ECO:0000256" key="5">
    <source>
        <dbReference type="PIRNR" id="PIRNR000410"/>
    </source>
</evidence>
<dbReference type="Gene3D" id="3.40.50.150">
    <property type="entry name" value="Vaccinia Virus protein VP39"/>
    <property type="match status" value="1"/>
</dbReference>
<dbReference type="InterPro" id="IPR000780">
    <property type="entry name" value="CheR_MeTrfase"/>
</dbReference>
<evidence type="ECO:0000256" key="3">
    <source>
        <dbReference type="ARBA" id="ARBA00022679"/>
    </source>
</evidence>
<evidence type="ECO:0000256" key="2">
    <source>
        <dbReference type="ARBA" id="ARBA00022603"/>
    </source>
</evidence>
<reference evidence="7 8" key="1">
    <citation type="submission" date="2023-09" db="EMBL/GenBank/DDBJ databases">
        <authorList>
            <person name="Rey-Velasco X."/>
        </authorList>
    </citation>
    <scope>NUCLEOTIDE SEQUENCE [LARGE SCALE GENOMIC DNA]</scope>
    <source>
        <strain evidence="7 8">F158</strain>
    </source>
</reference>
<evidence type="ECO:0000313" key="7">
    <source>
        <dbReference type="EMBL" id="MDT0683859.1"/>
    </source>
</evidence>
<dbReference type="SUPFAM" id="SSF53335">
    <property type="entry name" value="S-adenosyl-L-methionine-dependent methyltransferases"/>
    <property type="match status" value="1"/>
</dbReference>
<evidence type="ECO:0000313" key="8">
    <source>
        <dbReference type="Proteomes" id="UP001265259"/>
    </source>
</evidence>
<gene>
    <name evidence="7" type="ORF">RM543_14300</name>
</gene>
<dbReference type="InterPro" id="IPR022642">
    <property type="entry name" value="CheR_C"/>
</dbReference>
<dbReference type="PROSITE" id="PS50123">
    <property type="entry name" value="CHER"/>
    <property type="match status" value="1"/>
</dbReference>
<dbReference type="InterPro" id="IPR029063">
    <property type="entry name" value="SAM-dependent_MTases_sf"/>
</dbReference>
<dbReference type="SMART" id="SM00138">
    <property type="entry name" value="MeTrc"/>
    <property type="match status" value="1"/>
</dbReference>
<keyword evidence="3 5" id="KW-0808">Transferase</keyword>
<dbReference type="PRINTS" id="PR00996">
    <property type="entry name" value="CHERMTFRASE"/>
</dbReference>
<dbReference type="InterPro" id="IPR026024">
    <property type="entry name" value="Chemotaxis_MeTrfase_CheR"/>
</dbReference>
<evidence type="ECO:0000256" key="1">
    <source>
        <dbReference type="ARBA" id="ARBA00001541"/>
    </source>
</evidence>
<dbReference type="Gene3D" id="1.10.155.10">
    <property type="entry name" value="Chemotaxis receptor methyltransferase CheR, N-terminal domain"/>
    <property type="match status" value="1"/>
</dbReference>
<dbReference type="Pfam" id="PF03705">
    <property type="entry name" value="CheR_N"/>
    <property type="match status" value="1"/>
</dbReference>
<dbReference type="InterPro" id="IPR050903">
    <property type="entry name" value="Bact_Chemotaxis_MeTrfase"/>
</dbReference>
<dbReference type="InterPro" id="IPR036804">
    <property type="entry name" value="CheR_N_sf"/>
</dbReference>
<proteinExistence type="predicted"/>
<keyword evidence="4 5" id="KW-0949">S-adenosyl-L-methionine</keyword>
<dbReference type="PANTHER" id="PTHR24422:SF19">
    <property type="entry name" value="CHEMOTAXIS PROTEIN METHYLTRANSFERASE"/>
    <property type="match status" value="1"/>
</dbReference>
<protein>
    <recommendedName>
        <fullName evidence="5">Chemotaxis protein methyltransferase</fullName>
        <ecNumber evidence="5">2.1.1.80</ecNumber>
    </recommendedName>
</protein>
<sequence length="292" mass="32432">MTSAQSSFSETDRQVDFARIADIARAEAGLQIPQEKASMVFSRLAKRARKLGLPDIASYLAVLDGPNGKDERRGLIEALTTNVTSFFREPHHFDHLAEKILPSLMDAARKGERVRIWSAGCSTGAEPYTIAMCVLEACPEAAQLDIRILATDIDRDVLATAEKGVYAATLLKKVPPEIRAKYFSERSRDGDTLRACENLRALCTFRPLNLMTQWPMRGAFDIIFCRNVVIYFDAETQAALWPRFEALLKSGGHLFVGHSERVEGVPATELVPVGTTTYRKGGAQYSGSRERY</sequence>
<dbReference type="RefSeq" id="WP_311692793.1">
    <property type="nucleotide sequence ID" value="NZ_JAVRHL010000003.1"/>
</dbReference>
<evidence type="ECO:0000256" key="4">
    <source>
        <dbReference type="ARBA" id="ARBA00022691"/>
    </source>
</evidence>
<dbReference type="Proteomes" id="UP001265259">
    <property type="component" value="Unassembled WGS sequence"/>
</dbReference>